<dbReference type="Proteomes" id="UP000800035">
    <property type="component" value="Unassembled WGS sequence"/>
</dbReference>
<dbReference type="SUPFAM" id="SSF63829">
    <property type="entry name" value="Calcium-dependent phosphotriesterase"/>
    <property type="match status" value="1"/>
</dbReference>
<keyword evidence="1" id="KW-0732">Signal</keyword>
<name>A0A6A5U1Z4_9PLEO</name>
<protein>
    <recommendedName>
        <fullName evidence="4">SMP-30/Gluconolactonase/LRE-like region domain-containing protein</fullName>
    </recommendedName>
</protein>
<reference evidence="2" key="1">
    <citation type="journal article" date="2020" name="Stud. Mycol.">
        <title>101 Dothideomycetes genomes: a test case for predicting lifestyles and emergence of pathogens.</title>
        <authorList>
            <person name="Haridas S."/>
            <person name="Albert R."/>
            <person name="Binder M."/>
            <person name="Bloem J."/>
            <person name="Labutti K."/>
            <person name="Salamov A."/>
            <person name="Andreopoulos B."/>
            <person name="Baker S."/>
            <person name="Barry K."/>
            <person name="Bills G."/>
            <person name="Bluhm B."/>
            <person name="Cannon C."/>
            <person name="Castanera R."/>
            <person name="Culley D."/>
            <person name="Daum C."/>
            <person name="Ezra D."/>
            <person name="Gonzalez J."/>
            <person name="Henrissat B."/>
            <person name="Kuo A."/>
            <person name="Liang C."/>
            <person name="Lipzen A."/>
            <person name="Lutzoni F."/>
            <person name="Magnuson J."/>
            <person name="Mondo S."/>
            <person name="Nolan M."/>
            <person name="Ohm R."/>
            <person name="Pangilinan J."/>
            <person name="Park H.-J."/>
            <person name="Ramirez L."/>
            <person name="Alfaro M."/>
            <person name="Sun H."/>
            <person name="Tritt A."/>
            <person name="Yoshinaga Y."/>
            <person name="Zwiers L.-H."/>
            <person name="Turgeon B."/>
            <person name="Goodwin S."/>
            <person name="Spatafora J."/>
            <person name="Crous P."/>
            <person name="Grigoriev I."/>
        </authorList>
    </citation>
    <scope>NUCLEOTIDE SEQUENCE</scope>
    <source>
        <strain evidence="2">CBS 675.92</strain>
    </source>
</reference>
<feature type="chain" id="PRO_5025454103" description="SMP-30/Gluconolactonase/LRE-like region domain-containing protein" evidence="1">
    <location>
        <begin position="22"/>
        <end position="330"/>
    </location>
</feature>
<dbReference type="Gene3D" id="2.120.10.30">
    <property type="entry name" value="TolB, C-terminal domain"/>
    <property type="match status" value="1"/>
</dbReference>
<accession>A0A6A5U1Z4</accession>
<dbReference type="InterPro" id="IPR052998">
    <property type="entry name" value="Hetero-Diels-Alderase-like"/>
</dbReference>
<dbReference type="EMBL" id="ML976987">
    <property type="protein sequence ID" value="KAF1958310.1"/>
    <property type="molecule type" value="Genomic_DNA"/>
</dbReference>
<dbReference type="InterPro" id="IPR011042">
    <property type="entry name" value="6-blade_b-propeller_TolB-like"/>
</dbReference>
<feature type="signal peptide" evidence="1">
    <location>
        <begin position="1"/>
        <end position="21"/>
    </location>
</feature>
<evidence type="ECO:0008006" key="4">
    <source>
        <dbReference type="Google" id="ProtNLM"/>
    </source>
</evidence>
<proteinExistence type="predicted"/>
<evidence type="ECO:0000256" key="1">
    <source>
        <dbReference type="SAM" id="SignalP"/>
    </source>
</evidence>
<sequence length="330" mass="34531">MIPKLIAYAFLTLSAITTAQTHNTTLLHQFPNGTWVENIAVRHNNQLLLSLLTSPDLYILDPSTPNPEPTLLHTFANATAVFGIAEYSPDVFAVSVGNYSFTSGSIAGSYAIYRVDFTACTDDSRLNPRISLIAPVPDAVSINGICTLPSEPSTLLLGDITKGQIFRFDTHTGESTVVVPPTHPLTAIADSAFGPAGVDGIHILGDFLYAANVGTGVFGKLAITSQGTPVPGTDPVIIAHAANGTNWDDFALDGRGNAYAVTSSGNTVVKISPEGKQTVIAGRLDSMEIAEPTSVVLSRGEERLFVVTGGGLFAPVNGKVVGGQVIAIDL</sequence>
<dbReference type="PANTHER" id="PTHR42060:SF1">
    <property type="entry name" value="NHL REPEAT-CONTAINING PROTEIN"/>
    <property type="match status" value="1"/>
</dbReference>
<evidence type="ECO:0000313" key="3">
    <source>
        <dbReference type="Proteomes" id="UP000800035"/>
    </source>
</evidence>
<organism evidence="2 3">
    <name type="scientific">Byssothecium circinans</name>
    <dbReference type="NCBI Taxonomy" id="147558"/>
    <lineage>
        <taxon>Eukaryota</taxon>
        <taxon>Fungi</taxon>
        <taxon>Dikarya</taxon>
        <taxon>Ascomycota</taxon>
        <taxon>Pezizomycotina</taxon>
        <taxon>Dothideomycetes</taxon>
        <taxon>Pleosporomycetidae</taxon>
        <taxon>Pleosporales</taxon>
        <taxon>Massarineae</taxon>
        <taxon>Massarinaceae</taxon>
        <taxon>Byssothecium</taxon>
    </lineage>
</organism>
<dbReference type="AlphaFoldDB" id="A0A6A5U1Z4"/>
<gene>
    <name evidence="2" type="ORF">CC80DRAFT_546551</name>
</gene>
<dbReference type="OrthoDB" id="9977941at2759"/>
<dbReference type="PANTHER" id="PTHR42060">
    <property type="entry name" value="NHL REPEAT-CONTAINING PROTEIN-RELATED"/>
    <property type="match status" value="1"/>
</dbReference>
<evidence type="ECO:0000313" key="2">
    <source>
        <dbReference type="EMBL" id="KAF1958310.1"/>
    </source>
</evidence>
<keyword evidence="3" id="KW-1185">Reference proteome</keyword>